<comment type="caution">
    <text evidence="2">The sequence shown here is derived from an EMBL/GenBank/DDBJ whole genome shotgun (WGS) entry which is preliminary data.</text>
</comment>
<feature type="region of interest" description="Disordered" evidence="1">
    <location>
        <begin position="1238"/>
        <end position="1258"/>
    </location>
</feature>
<feature type="compositionally biased region" description="Polar residues" evidence="1">
    <location>
        <begin position="1246"/>
        <end position="1258"/>
    </location>
</feature>
<evidence type="ECO:0000313" key="2">
    <source>
        <dbReference type="EMBL" id="KAH7279322.1"/>
    </source>
</evidence>
<proteinExistence type="predicted"/>
<dbReference type="PANTHER" id="PTHR34798:SF2">
    <property type="entry name" value="PROTEIN TIME FOR COFFEE"/>
    <property type="match status" value="1"/>
</dbReference>
<gene>
    <name evidence="2" type="ORF">KP509_37G014700</name>
</gene>
<keyword evidence="3" id="KW-1185">Reference proteome</keyword>
<dbReference type="InterPro" id="IPR039317">
    <property type="entry name" value="TIC"/>
</dbReference>
<feature type="region of interest" description="Disordered" evidence="1">
    <location>
        <begin position="756"/>
        <end position="777"/>
    </location>
</feature>
<feature type="compositionally biased region" description="Polar residues" evidence="1">
    <location>
        <begin position="759"/>
        <end position="768"/>
    </location>
</feature>
<feature type="compositionally biased region" description="Basic and acidic residues" evidence="1">
    <location>
        <begin position="43"/>
        <end position="59"/>
    </location>
</feature>
<reference evidence="2" key="1">
    <citation type="submission" date="2021-08" db="EMBL/GenBank/DDBJ databases">
        <title>WGS assembly of Ceratopteris richardii.</title>
        <authorList>
            <person name="Marchant D.B."/>
            <person name="Chen G."/>
            <person name="Jenkins J."/>
            <person name="Shu S."/>
            <person name="Leebens-Mack J."/>
            <person name="Grimwood J."/>
            <person name="Schmutz J."/>
            <person name="Soltis P."/>
            <person name="Soltis D."/>
            <person name="Chen Z.-H."/>
        </authorList>
    </citation>
    <scope>NUCLEOTIDE SEQUENCE</scope>
    <source>
        <strain evidence="2">Whitten #5841</strain>
        <tissue evidence="2">Leaf</tissue>
    </source>
</reference>
<dbReference type="GO" id="GO:0042752">
    <property type="term" value="P:regulation of circadian rhythm"/>
    <property type="evidence" value="ECO:0007669"/>
    <property type="project" value="InterPro"/>
</dbReference>
<feature type="region of interest" description="Disordered" evidence="1">
    <location>
        <begin position="478"/>
        <end position="505"/>
    </location>
</feature>
<evidence type="ECO:0000256" key="1">
    <source>
        <dbReference type="SAM" id="MobiDB-lite"/>
    </source>
</evidence>
<feature type="region of interest" description="Disordered" evidence="1">
    <location>
        <begin position="1511"/>
        <end position="1541"/>
    </location>
</feature>
<dbReference type="GO" id="GO:0005634">
    <property type="term" value="C:nucleus"/>
    <property type="evidence" value="ECO:0007669"/>
    <property type="project" value="TreeGrafter"/>
</dbReference>
<dbReference type="OrthoDB" id="1929187at2759"/>
<feature type="compositionally biased region" description="Polar residues" evidence="1">
    <location>
        <begin position="1511"/>
        <end position="1537"/>
    </location>
</feature>
<feature type="region of interest" description="Disordered" evidence="1">
    <location>
        <begin position="247"/>
        <end position="276"/>
    </location>
</feature>
<feature type="compositionally biased region" description="Polar residues" evidence="1">
    <location>
        <begin position="259"/>
        <end position="272"/>
    </location>
</feature>
<dbReference type="Proteomes" id="UP000825935">
    <property type="component" value="Chromosome 37"/>
</dbReference>
<name>A0A8T2Q5U2_CERRI</name>
<feature type="region of interest" description="Disordered" evidence="1">
    <location>
        <begin position="1"/>
        <end position="81"/>
    </location>
</feature>
<protein>
    <submittedName>
        <fullName evidence="2">Uncharacterized protein</fullName>
    </submittedName>
</protein>
<accession>A0A8T2Q5U2</accession>
<organism evidence="2 3">
    <name type="scientific">Ceratopteris richardii</name>
    <name type="common">Triangle waterfern</name>
    <dbReference type="NCBI Taxonomy" id="49495"/>
    <lineage>
        <taxon>Eukaryota</taxon>
        <taxon>Viridiplantae</taxon>
        <taxon>Streptophyta</taxon>
        <taxon>Embryophyta</taxon>
        <taxon>Tracheophyta</taxon>
        <taxon>Polypodiopsida</taxon>
        <taxon>Polypodiidae</taxon>
        <taxon>Polypodiales</taxon>
        <taxon>Pteridineae</taxon>
        <taxon>Pteridaceae</taxon>
        <taxon>Parkerioideae</taxon>
        <taxon>Ceratopteris</taxon>
    </lineage>
</organism>
<feature type="region of interest" description="Disordered" evidence="1">
    <location>
        <begin position="96"/>
        <end position="116"/>
    </location>
</feature>
<dbReference type="PANTHER" id="PTHR34798">
    <property type="entry name" value="PROTEIN TIME FOR COFFEE"/>
    <property type="match status" value="1"/>
</dbReference>
<evidence type="ECO:0000313" key="3">
    <source>
        <dbReference type="Proteomes" id="UP000825935"/>
    </source>
</evidence>
<dbReference type="EMBL" id="CM035442">
    <property type="protein sequence ID" value="KAH7279322.1"/>
    <property type="molecule type" value="Genomic_DNA"/>
</dbReference>
<sequence length="1708" mass="181808">MDRLRDTGRRGILSAGGTFVSSLRRPRPSGGSKDPTDEEELMEEARSFRLRDRPRKEGNIDTAARHKRTRHTSRDLPSRINNPEEGFAVQVHESDEDDMPISTSLAPRKPVKSKLHGKVAADEVNAVGIPTVPRKARTAVSKRHQEFGNGDGPRHQVFASAPLSSTAPHSSLGPSLKPTKCLKHNGSKFRSPKQPKVSGPITISQQEVEVAEALFDLSRMVSSLGGPQGTDEKLKLKTEYCEFRGTVSSPEGTPVCPQDSVSTPPTSHSAVSSPVHGPLTVTSSHLSSTEGSTKKLTVLREKTEEGCLSESKGDANGVVSESKNVVESCTGQSIGSNTVAEVLVNVSDTSGQMSQPTADLSSSVLPMPSQSSMVTDTNALVDEPKSLLSLKMPVDNIMGSDDGLKSETSLLTVSSEQALQHVIEHIPCDASETLPPDRITVQSFKYEIDLMASPNASDSGDGGKVDNSADSDLVSRQKFQDDQVYNSSHSNHKRATECEMDTSPVREENITAREDDEDVAELPQAEKEHMNSMMEEIQYTKQLGVLKQEVSDLNDNNKANSSACCLGSGSGWQGTLPPNGYYSAAAVAAAWPTVGSFMAPALKKENASHPGNLMSGINIPEAQPPWKRCASHVYIAHFIDTQQQNLQQPAWAPSGRKYSMKSCNPNSPNLPPDFLFGGGLSVVTGLAVNSFSSANKSSNSDYGPQSENVTASIIQETSLAVSSDRCVQKYASDSSRTSRDNQNSFFQAGHESILGSLNGHINSSQKGSSMPAASRPETSRTCIMTPCNASSRNAAAIQVHHLQAVIQQAGVPLSSPGHLTSPIQRNLSQQGTPLTCSFHNLPLAQLPPDPMTGKVVSKPSSLQGESPNIQHYVQVNQSLSERFRQQKQQVTTALSSQSKLKTSSHQLEQFGEVPMNLVEETASSAESKFPVNQVKNSNHEVHSSNNITPLFLQSSSMTGMGMHAVPIQSVLTTKQGSSMTSAHPGQLKQQPFNPSSCHYPLGISGTDLLSEQGSTGNHMGSSSLSMVGTGPSGLASVASVMASQGHVNSQYMGDAQLSQMHAYQEGLNKYTSSLTHLSVKDLSYHNMKDDGKLSAKPCGSAKMDKDSEKSVHGSLGYMSGPMTTAVQQSALDSSFNFVLSSAGSFCSKQGVPSAVGLYPSFNTGRTSPNLKVNMSEPTIGVIGSSSNLSFHASSGNLKEGAKYVQAVSQRTSPSKPASHIQSGVSCFSVTSSSPLSGSHASIPAAKQQNYPSKGNQTYVSPLQSRFTVSSSSTGSISSSSPLSKANFISTVVNTSVSKDPFNSAQKQNSPGIPMKTDAVFTHLPGQVVSPTSIGVSLGQSQIHHYQSEQQHMHIMKQQYQQQHQWLVQPKQLCMDQSEQLSVSLHQQIKGAGVMPSATVQYHQAVGANHVQFGINKQLLSSQPITQPPYLDNQMYHPQRLSQANELQQNAQTYPQAQQLSSTHHNISSTIRSVQQAPEIQCHRQQGASVNQQQLPFTSVGALSSATSHMAASFSMPNSPSGRSLSSDGNVRQVSSPKAFSCMKPPVGTGVTVGTSSQRDSNLNSGISRIQGLGVKVLDASFQQHTSSGNTCYVPYLHSAAVSGTEVPAAKNLGVSAIHTPNSAPTVSMRDGLGENGVLNHLDKGRSSCASKITSVGSQSMHFAAVKSSVEPIISCASAPPASHSLAPALSNQNRAMISATLTDSNSTT</sequence>